<gene>
    <name evidence="2" type="ORF">ATK86_0247</name>
</gene>
<proteinExistence type="predicted"/>
<comment type="caution">
    <text evidence="2">The sequence shown here is derived from an EMBL/GenBank/DDBJ whole genome shotgun (WGS) entry which is preliminary data.</text>
</comment>
<dbReference type="CDD" id="cd00761">
    <property type="entry name" value="Glyco_tranf_GTA_type"/>
    <property type="match status" value="1"/>
</dbReference>
<dbReference type="EMBL" id="PJMW01000001">
    <property type="protein sequence ID" value="PKV98237.1"/>
    <property type="molecule type" value="Genomic_DNA"/>
</dbReference>
<accession>A0A2N3WWK0</accession>
<evidence type="ECO:0000259" key="1">
    <source>
        <dbReference type="Pfam" id="PF00535"/>
    </source>
</evidence>
<dbReference type="RefSeq" id="WP_101462734.1">
    <property type="nucleotide sequence ID" value="NZ_PJMW01000001.1"/>
</dbReference>
<dbReference type="Gene3D" id="3.90.550.10">
    <property type="entry name" value="Spore Coat Polysaccharide Biosynthesis Protein SpsA, Chain A"/>
    <property type="match status" value="1"/>
</dbReference>
<keyword evidence="3" id="KW-1185">Reference proteome</keyword>
<dbReference type="SUPFAM" id="SSF53448">
    <property type="entry name" value="Nucleotide-diphospho-sugar transferases"/>
    <property type="match status" value="1"/>
</dbReference>
<dbReference type="Pfam" id="PF00535">
    <property type="entry name" value="Glycos_transf_2"/>
    <property type="match status" value="1"/>
</dbReference>
<feature type="domain" description="Glycosyltransferase 2-like" evidence="1">
    <location>
        <begin position="6"/>
        <end position="127"/>
    </location>
</feature>
<sequence length="278" mass="30375">MVSALTVCVPAYDAERTLAVTLESVLAEDADFELLVLDNASVDRTGEIARSTGDPRVRVLRNESVLPIGANWDRVIRAASGDLVKVVCADDILRPGALTEQWALMADSSIAICAGRFDVIDEQGALLETDLGLPGLLGRRTPRELAKVIVRRGPAEFGPTAAAMFRLADYRRVGGLRPDLVFPMDVDLFARVATGGHFVGMERIVAAWRNSSFNLCSRTTTRSKLTDMYRFHHRLVADHPELVTRADVLTGDLRLVGQIMERVRVRTLGAVAAVRPGE</sequence>
<dbReference type="AlphaFoldDB" id="A0A2N3WWK0"/>
<keyword evidence="2" id="KW-0808">Transferase</keyword>
<evidence type="ECO:0000313" key="2">
    <source>
        <dbReference type="EMBL" id="PKV98237.1"/>
    </source>
</evidence>
<organism evidence="2 3">
    <name type="scientific">Nocardia fluminea</name>
    <dbReference type="NCBI Taxonomy" id="134984"/>
    <lineage>
        <taxon>Bacteria</taxon>
        <taxon>Bacillati</taxon>
        <taxon>Actinomycetota</taxon>
        <taxon>Actinomycetes</taxon>
        <taxon>Mycobacteriales</taxon>
        <taxon>Nocardiaceae</taxon>
        <taxon>Nocardia</taxon>
    </lineage>
</organism>
<protein>
    <submittedName>
        <fullName evidence="2">Glycosyltransferase involved in cell wall biosynthesis</fullName>
    </submittedName>
</protein>
<dbReference type="PANTHER" id="PTHR43685:SF2">
    <property type="entry name" value="GLYCOSYLTRANSFERASE 2-LIKE DOMAIN-CONTAINING PROTEIN"/>
    <property type="match status" value="1"/>
</dbReference>
<dbReference type="GO" id="GO:0044010">
    <property type="term" value="P:single-species biofilm formation"/>
    <property type="evidence" value="ECO:0007669"/>
    <property type="project" value="TreeGrafter"/>
</dbReference>
<dbReference type="InterPro" id="IPR001173">
    <property type="entry name" value="Glyco_trans_2-like"/>
</dbReference>
<dbReference type="Proteomes" id="UP000233766">
    <property type="component" value="Unassembled WGS sequence"/>
</dbReference>
<dbReference type="OrthoDB" id="3177103at2"/>
<dbReference type="InterPro" id="IPR029044">
    <property type="entry name" value="Nucleotide-diphossugar_trans"/>
</dbReference>
<evidence type="ECO:0000313" key="3">
    <source>
        <dbReference type="Proteomes" id="UP000233766"/>
    </source>
</evidence>
<dbReference type="InterPro" id="IPR050834">
    <property type="entry name" value="Glycosyltransf_2"/>
</dbReference>
<name>A0A2N3WWK0_9NOCA</name>
<dbReference type="PANTHER" id="PTHR43685">
    <property type="entry name" value="GLYCOSYLTRANSFERASE"/>
    <property type="match status" value="1"/>
</dbReference>
<reference evidence="2 3" key="1">
    <citation type="submission" date="2017-12" db="EMBL/GenBank/DDBJ databases">
        <title>Sequencing the genomes of 1000 Actinobacteria strains.</title>
        <authorList>
            <person name="Klenk H.-P."/>
        </authorList>
    </citation>
    <scope>NUCLEOTIDE SEQUENCE [LARGE SCALE GENOMIC DNA]</scope>
    <source>
        <strain evidence="2 3">DSM 44489</strain>
    </source>
</reference>
<dbReference type="GO" id="GO:0016740">
    <property type="term" value="F:transferase activity"/>
    <property type="evidence" value="ECO:0007669"/>
    <property type="project" value="UniProtKB-KW"/>
</dbReference>